<dbReference type="EMBL" id="JAFBBZ010000001">
    <property type="protein sequence ID" value="MBM7506634.1"/>
    <property type="molecule type" value="Genomic_DNA"/>
</dbReference>
<comment type="similarity">
    <text evidence="1">Belongs to the universal stress protein A family.</text>
</comment>
<name>A0ABS2M617_9ACTN</name>
<evidence type="ECO:0000313" key="4">
    <source>
        <dbReference type="Proteomes" id="UP000732378"/>
    </source>
</evidence>
<dbReference type="SUPFAM" id="SSF52402">
    <property type="entry name" value="Adenine nucleotide alpha hydrolases-like"/>
    <property type="match status" value="2"/>
</dbReference>
<protein>
    <submittedName>
        <fullName evidence="3">Nucleotide-binding universal stress UspA family protein</fullName>
    </submittedName>
</protein>
<dbReference type="InterPro" id="IPR006015">
    <property type="entry name" value="Universal_stress_UspA"/>
</dbReference>
<feature type="domain" description="UspA" evidence="2">
    <location>
        <begin position="144"/>
        <end position="281"/>
    </location>
</feature>
<organism evidence="3 4">
    <name type="scientific">Nocardioides salarius</name>
    <dbReference type="NCBI Taxonomy" id="374513"/>
    <lineage>
        <taxon>Bacteria</taxon>
        <taxon>Bacillati</taxon>
        <taxon>Actinomycetota</taxon>
        <taxon>Actinomycetes</taxon>
        <taxon>Propionibacteriales</taxon>
        <taxon>Nocardioidaceae</taxon>
        <taxon>Nocardioides</taxon>
    </lineage>
</organism>
<accession>A0ABS2M617</accession>
<dbReference type="RefSeq" id="WP_193669245.1">
    <property type="nucleotide sequence ID" value="NZ_JACDTV010000008.1"/>
</dbReference>
<proteinExistence type="inferred from homology"/>
<evidence type="ECO:0000259" key="2">
    <source>
        <dbReference type="Pfam" id="PF00582"/>
    </source>
</evidence>
<dbReference type="PRINTS" id="PR01438">
    <property type="entry name" value="UNVRSLSTRESS"/>
</dbReference>
<dbReference type="Proteomes" id="UP000732378">
    <property type="component" value="Unassembled WGS sequence"/>
</dbReference>
<sequence>MSDPVVVGVDGTGRSLRALTWGAHEARLRGADLLVVHALPRYEADFPFFPPGRFEEAEARGQEIVAEAVALVRETHPDVAVVTEQPMQTPAQALLERSGRAQVVALGAKGEDVGNLLLGSTVLQVVGHADCPVVVVGHASAGHDRVAVGTDGSPDSGAALALAFEEDRLRGARLSVVSALGLPQGWPRHLLRPLPPDDEEALRRRESVEAQLTALLEEHPDTEVSLDVHHAEPLTALGEASHRADLLVLGSRGRGGFHGLAVGSTTHRMLHLAGCPVAVTRSRSAST</sequence>
<dbReference type="InterPro" id="IPR006016">
    <property type="entry name" value="UspA"/>
</dbReference>
<dbReference type="Pfam" id="PF00582">
    <property type="entry name" value="Usp"/>
    <property type="match status" value="2"/>
</dbReference>
<gene>
    <name evidence="3" type="ORF">JOE61_000448</name>
</gene>
<dbReference type="Gene3D" id="3.40.50.620">
    <property type="entry name" value="HUPs"/>
    <property type="match status" value="2"/>
</dbReference>
<keyword evidence="4" id="KW-1185">Reference proteome</keyword>
<reference evidence="3 4" key="1">
    <citation type="submission" date="2021-01" db="EMBL/GenBank/DDBJ databases">
        <title>Sequencing the genomes of 1000 actinobacteria strains.</title>
        <authorList>
            <person name="Klenk H.-P."/>
        </authorList>
    </citation>
    <scope>NUCLEOTIDE SEQUENCE [LARGE SCALE GENOMIC DNA]</scope>
    <source>
        <strain evidence="3 4">DSM 18239</strain>
    </source>
</reference>
<evidence type="ECO:0000256" key="1">
    <source>
        <dbReference type="ARBA" id="ARBA00008791"/>
    </source>
</evidence>
<dbReference type="PANTHER" id="PTHR46268:SF6">
    <property type="entry name" value="UNIVERSAL STRESS PROTEIN UP12"/>
    <property type="match status" value="1"/>
</dbReference>
<dbReference type="PANTHER" id="PTHR46268">
    <property type="entry name" value="STRESS RESPONSE PROTEIN NHAX"/>
    <property type="match status" value="1"/>
</dbReference>
<feature type="domain" description="UspA" evidence="2">
    <location>
        <begin position="1"/>
        <end position="136"/>
    </location>
</feature>
<evidence type="ECO:0000313" key="3">
    <source>
        <dbReference type="EMBL" id="MBM7506634.1"/>
    </source>
</evidence>
<comment type="caution">
    <text evidence="3">The sequence shown here is derived from an EMBL/GenBank/DDBJ whole genome shotgun (WGS) entry which is preliminary data.</text>
</comment>
<dbReference type="InterPro" id="IPR014729">
    <property type="entry name" value="Rossmann-like_a/b/a_fold"/>
</dbReference>